<evidence type="ECO:0000256" key="4">
    <source>
        <dbReference type="ARBA" id="ARBA00022723"/>
    </source>
</evidence>
<reference evidence="14" key="1">
    <citation type="journal article" date="2023" name="Mol. Phylogenet. Evol.">
        <title>Genome-scale phylogeny and comparative genomics of the fungal order Sordariales.</title>
        <authorList>
            <person name="Hensen N."/>
            <person name="Bonometti L."/>
            <person name="Westerberg I."/>
            <person name="Brannstrom I.O."/>
            <person name="Guillou S."/>
            <person name="Cros-Aarteil S."/>
            <person name="Calhoun S."/>
            <person name="Haridas S."/>
            <person name="Kuo A."/>
            <person name="Mondo S."/>
            <person name="Pangilinan J."/>
            <person name="Riley R."/>
            <person name="LaButti K."/>
            <person name="Andreopoulos B."/>
            <person name="Lipzen A."/>
            <person name="Chen C."/>
            <person name="Yan M."/>
            <person name="Daum C."/>
            <person name="Ng V."/>
            <person name="Clum A."/>
            <person name="Steindorff A."/>
            <person name="Ohm R.A."/>
            <person name="Martin F."/>
            <person name="Silar P."/>
            <person name="Natvig D.O."/>
            <person name="Lalanne C."/>
            <person name="Gautier V."/>
            <person name="Ament-Velasquez S.L."/>
            <person name="Kruys A."/>
            <person name="Hutchinson M.I."/>
            <person name="Powell A.J."/>
            <person name="Barry K."/>
            <person name="Miller A.N."/>
            <person name="Grigoriev I.V."/>
            <person name="Debuchy R."/>
            <person name="Gladieux P."/>
            <person name="Hiltunen Thoren M."/>
            <person name="Johannesson H."/>
        </authorList>
    </citation>
    <scope>NUCLEOTIDE SEQUENCE</scope>
    <source>
        <strain evidence="14">CBS 315.58</strain>
    </source>
</reference>
<keyword evidence="6" id="KW-0862">Zinc</keyword>
<evidence type="ECO:0000313" key="15">
    <source>
        <dbReference type="Proteomes" id="UP001303160"/>
    </source>
</evidence>
<evidence type="ECO:0000259" key="13">
    <source>
        <dbReference type="Pfam" id="PF02953"/>
    </source>
</evidence>
<proteinExistence type="inferred from homology"/>
<evidence type="ECO:0000256" key="10">
    <source>
        <dbReference type="ARBA" id="ARBA00023157"/>
    </source>
</evidence>
<evidence type="ECO:0000256" key="11">
    <source>
        <dbReference type="ARBA" id="ARBA00023186"/>
    </source>
</evidence>
<feature type="domain" description="Tim10-like" evidence="13">
    <location>
        <begin position="16"/>
        <end position="76"/>
    </location>
</feature>
<dbReference type="Gene3D" id="1.10.287.810">
    <property type="entry name" value="Mitochondrial import inner membrane translocase subunit tim13 like domains"/>
    <property type="match status" value="1"/>
</dbReference>
<dbReference type="SUPFAM" id="SSF144122">
    <property type="entry name" value="Tim10-like"/>
    <property type="match status" value="1"/>
</dbReference>
<organism evidence="14 15">
    <name type="scientific">Triangularia verruculosa</name>
    <dbReference type="NCBI Taxonomy" id="2587418"/>
    <lineage>
        <taxon>Eukaryota</taxon>
        <taxon>Fungi</taxon>
        <taxon>Dikarya</taxon>
        <taxon>Ascomycota</taxon>
        <taxon>Pezizomycotina</taxon>
        <taxon>Sordariomycetes</taxon>
        <taxon>Sordariomycetidae</taxon>
        <taxon>Sordariales</taxon>
        <taxon>Podosporaceae</taxon>
        <taxon>Triangularia</taxon>
    </lineage>
</organism>
<accession>A0AAN7AX41</accession>
<keyword evidence="4" id="KW-0479">Metal-binding</keyword>
<evidence type="ECO:0000256" key="5">
    <source>
        <dbReference type="ARBA" id="ARBA00022792"/>
    </source>
</evidence>
<comment type="subunit">
    <text evidence="12">Heterohexamer.</text>
</comment>
<dbReference type="InterPro" id="IPR035427">
    <property type="entry name" value="Tim10-like_dom_sf"/>
</dbReference>
<keyword evidence="5 12" id="KW-0472">Membrane</keyword>
<dbReference type="Pfam" id="PF02953">
    <property type="entry name" value="zf-Tim10_DDP"/>
    <property type="match status" value="1"/>
</dbReference>
<comment type="domain">
    <text evidence="12">The twin CX3C motif contains 4 conserved Cys residues that form 2 disulfide bonds in the mitochondrial intermembrane space.</text>
</comment>
<dbReference type="AlphaFoldDB" id="A0AAN7AX41"/>
<evidence type="ECO:0000256" key="2">
    <source>
        <dbReference type="ARBA" id="ARBA00006720"/>
    </source>
</evidence>
<dbReference type="GO" id="GO:0005743">
    <property type="term" value="C:mitochondrial inner membrane"/>
    <property type="evidence" value="ECO:0007669"/>
    <property type="project" value="UniProtKB-SubCell"/>
</dbReference>
<comment type="similarity">
    <text evidence="2 12">Belongs to the small Tim family.</text>
</comment>
<dbReference type="GO" id="GO:0046872">
    <property type="term" value="F:metal ion binding"/>
    <property type="evidence" value="ECO:0007669"/>
    <property type="project" value="UniProtKB-KW"/>
</dbReference>
<evidence type="ECO:0000256" key="1">
    <source>
        <dbReference type="ARBA" id="ARBA00004137"/>
    </source>
</evidence>
<keyword evidence="5 12" id="KW-0999">Mitochondrion inner membrane</keyword>
<evidence type="ECO:0000313" key="14">
    <source>
        <dbReference type="EMBL" id="KAK4200575.1"/>
    </source>
</evidence>
<keyword evidence="7 12" id="KW-0653">Protein transport</keyword>
<sequence length="91" mass="10432">MDSLTNSEQQILADRIQKRQMKQFMGIFGNLVDSCFTSCVDDFQSKALSGRETGCLTRCVQKWMTTNERMGERFAELNAAEMERQQRAAGR</sequence>
<dbReference type="InterPro" id="IPR050673">
    <property type="entry name" value="Mito_inner_translocase_sub"/>
</dbReference>
<evidence type="ECO:0000256" key="9">
    <source>
        <dbReference type="ARBA" id="ARBA00023128"/>
    </source>
</evidence>
<evidence type="ECO:0000256" key="7">
    <source>
        <dbReference type="ARBA" id="ARBA00022927"/>
    </source>
</evidence>
<dbReference type="EMBL" id="MU863918">
    <property type="protein sequence ID" value="KAK4200575.1"/>
    <property type="molecule type" value="Genomic_DNA"/>
</dbReference>
<dbReference type="PANTHER" id="PTHR13172">
    <property type="entry name" value="MITOCHONDRIAL IMPORT INNER MEMBRANE TRANSLOCASE SUBUNIT TIM9B"/>
    <property type="match status" value="1"/>
</dbReference>
<keyword evidence="8 12" id="KW-0811">Translocation</keyword>
<comment type="caution">
    <text evidence="14">The sequence shown here is derived from an EMBL/GenBank/DDBJ whole genome shotgun (WGS) entry which is preliminary data.</text>
</comment>
<name>A0AAN7AX41_9PEZI</name>
<comment type="subcellular location">
    <subcellularLocation>
        <location evidence="1 12">Mitochondrion inner membrane</location>
        <topology evidence="1 12">Peripheral membrane protein</topology>
        <orientation evidence="1 12">Intermembrane side</orientation>
    </subcellularLocation>
</comment>
<evidence type="ECO:0000256" key="12">
    <source>
        <dbReference type="RuleBase" id="RU367043"/>
    </source>
</evidence>
<evidence type="ECO:0000256" key="6">
    <source>
        <dbReference type="ARBA" id="ARBA00022833"/>
    </source>
</evidence>
<gene>
    <name evidence="14" type="ORF">QBC40DRAFT_279903</name>
</gene>
<reference evidence="14" key="2">
    <citation type="submission" date="2023-05" db="EMBL/GenBank/DDBJ databases">
        <authorList>
            <consortium name="Lawrence Berkeley National Laboratory"/>
            <person name="Steindorff A."/>
            <person name="Hensen N."/>
            <person name="Bonometti L."/>
            <person name="Westerberg I."/>
            <person name="Brannstrom I.O."/>
            <person name="Guillou S."/>
            <person name="Cros-Aarteil S."/>
            <person name="Calhoun S."/>
            <person name="Haridas S."/>
            <person name="Kuo A."/>
            <person name="Mondo S."/>
            <person name="Pangilinan J."/>
            <person name="Riley R."/>
            <person name="Labutti K."/>
            <person name="Andreopoulos B."/>
            <person name="Lipzen A."/>
            <person name="Chen C."/>
            <person name="Yanf M."/>
            <person name="Daum C."/>
            <person name="Ng V."/>
            <person name="Clum A."/>
            <person name="Ohm R."/>
            <person name="Martin F."/>
            <person name="Silar P."/>
            <person name="Natvig D."/>
            <person name="Lalanne C."/>
            <person name="Gautier V."/>
            <person name="Ament-Velasquez S.L."/>
            <person name="Kruys A."/>
            <person name="Hutchinson M.I."/>
            <person name="Powell A.J."/>
            <person name="Barry K."/>
            <person name="Miller A.N."/>
            <person name="Grigoriev I.V."/>
            <person name="Debuchy R."/>
            <person name="Gladieux P."/>
            <person name="Thoren M.H."/>
            <person name="Johannesson H."/>
        </authorList>
    </citation>
    <scope>NUCLEOTIDE SEQUENCE</scope>
    <source>
        <strain evidence="14">CBS 315.58</strain>
    </source>
</reference>
<dbReference type="InterPro" id="IPR004217">
    <property type="entry name" value="Tim10-like"/>
</dbReference>
<keyword evidence="10 12" id="KW-1015">Disulfide bond</keyword>
<comment type="function">
    <text evidence="12">Mitochondrial intermembrane chaperone that participates in the import and insertion of some multi-pass transmembrane proteins into the mitochondrial inner membrane. Also required for the transfer of beta-barrel precursors from the TOM complex to the sorting and assembly machinery (SAM complex) of the outer membrane. Acts as a chaperone-like protein that protects the hydrophobic precursors from aggregation and guide them through the mitochondrial intermembrane space.</text>
</comment>
<dbReference type="Proteomes" id="UP001303160">
    <property type="component" value="Unassembled WGS sequence"/>
</dbReference>
<protein>
    <recommendedName>
        <fullName evidence="12">Mitochondrial import inner membrane translocase subunit</fullName>
    </recommendedName>
</protein>
<keyword evidence="9 12" id="KW-0496">Mitochondrion</keyword>
<keyword evidence="3 12" id="KW-0813">Transport</keyword>
<evidence type="ECO:0000256" key="3">
    <source>
        <dbReference type="ARBA" id="ARBA00022448"/>
    </source>
</evidence>
<dbReference type="GO" id="GO:0015031">
    <property type="term" value="P:protein transport"/>
    <property type="evidence" value="ECO:0007669"/>
    <property type="project" value="UniProtKB-KW"/>
</dbReference>
<keyword evidence="15" id="KW-1185">Reference proteome</keyword>
<evidence type="ECO:0000256" key="8">
    <source>
        <dbReference type="ARBA" id="ARBA00023010"/>
    </source>
</evidence>
<keyword evidence="11 12" id="KW-0143">Chaperone</keyword>